<reference evidence="1" key="1">
    <citation type="submission" date="2020-11" db="EMBL/GenBank/DDBJ databases">
        <title>Sequencing the genomes of 1000 actinobacteria strains.</title>
        <authorList>
            <person name="Klenk H.-P."/>
        </authorList>
    </citation>
    <scope>NUCLEOTIDE SEQUENCE</scope>
    <source>
        <strain evidence="1">DSM 45356</strain>
    </source>
</reference>
<dbReference type="EMBL" id="JADOUF010000001">
    <property type="protein sequence ID" value="MBG6137688.1"/>
    <property type="molecule type" value="Genomic_DNA"/>
</dbReference>
<proteinExistence type="predicted"/>
<dbReference type="AlphaFoldDB" id="A0A8J7GBY0"/>
<protein>
    <submittedName>
        <fullName evidence="1">Uncharacterized protein</fullName>
    </submittedName>
</protein>
<gene>
    <name evidence="1" type="ORF">IW245_003882</name>
</gene>
<dbReference type="Proteomes" id="UP000622552">
    <property type="component" value="Unassembled WGS sequence"/>
</dbReference>
<sequence length="66" mass="6952">MVPSRARWEVGAAQGGGAGPLPHAYSFVVEKESSKMALCVVAGVRRLNALRRCGAGRSVLADVRQT</sequence>
<comment type="caution">
    <text evidence="1">The sequence shown here is derived from an EMBL/GenBank/DDBJ whole genome shotgun (WGS) entry which is preliminary data.</text>
</comment>
<evidence type="ECO:0000313" key="2">
    <source>
        <dbReference type="Proteomes" id="UP000622552"/>
    </source>
</evidence>
<organism evidence="1 2">
    <name type="scientific">Longispora fulva</name>
    <dbReference type="NCBI Taxonomy" id="619741"/>
    <lineage>
        <taxon>Bacteria</taxon>
        <taxon>Bacillati</taxon>
        <taxon>Actinomycetota</taxon>
        <taxon>Actinomycetes</taxon>
        <taxon>Micromonosporales</taxon>
        <taxon>Micromonosporaceae</taxon>
        <taxon>Longispora</taxon>
    </lineage>
</organism>
<evidence type="ECO:0000313" key="1">
    <source>
        <dbReference type="EMBL" id="MBG6137688.1"/>
    </source>
</evidence>
<accession>A0A8J7GBY0</accession>
<keyword evidence="2" id="KW-1185">Reference proteome</keyword>
<name>A0A8J7GBY0_9ACTN</name>